<dbReference type="PANTHER" id="PTHR31170">
    <property type="entry name" value="BNAC04G53230D PROTEIN"/>
    <property type="match status" value="1"/>
</dbReference>
<name>A0A314U6E5_PRUYE</name>
<accession>A0A314U6E5</accession>
<protein>
    <submittedName>
        <fullName evidence="1">UPF0481 protein</fullName>
    </submittedName>
</protein>
<dbReference type="STRING" id="2094558.A0A314U6E5"/>
<evidence type="ECO:0000313" key="2">
    <source>
        <dbReference type="Proteomes" id="UP000250321"/>
    </source>
</evidence>
<dbReference type="OrthoDB" id="672127at2759"/>
<dbReference type="Pfam" id="PF03140">
    <property type="entry name" value="DUF247"/>
    <property type="match status" value="1"/>
</dbReference>
<dbReference type="InterPro" id="IPR004158">
    <property type="entry name" value="DUF247_pln"/>
</dbReference>
<proteinExistence type="predicted"/>
<dbReference type="EMBL" id="PJQY01003984">
    <property type="protein sequence ID" value="PQM32953.1"/>
    <property type="molecule type" value="Genomic_DNA"/>
</dbReference>
<dbReference type="PANTHER" id="PTHR31170:SF25">
    <property type="entry name" value="BNAA09G04570D PROTEIN"/>
    <property type="match status" value="1"/>
</dbReference>
<dbReference type="AlphaFoldDB" id="A0A314U6E5"/>
<dbReference type="Proteomes" id="UP000250321">
    <property type="component" value="Unassembled WGS sequence"/>
</dbReference>
<keyword evidence="2" id="KW-1185">Reference proteome</keyword>
<reference evidence="1 2" key="1">
    <citation type="submission" date="2018-02" db="EMBL/GenBank/DDBJ databases">
        <title>Draft genome of wild Prunus yedoensis var. nudiflora.</title>
        <authorList>
            <person name="Baek S."/>
            <person name="Kim J.-H."/>
            <person name="Choi K."/>
            <person name="Kim G.-B."/>
            <person name="Cho A."/>
            <person name="Jang H."/>
            <person name="Shin C.-H."/>
            <person name="Yu H.-J."/>
            <person name="Mun J.-H."/>
        </authorList>
    </citation>
    <scope>NUCLEOTIDE SEQUENCE [LARGE SCALE GENOMIC DNA]</scope>
    <source>
        <strain evidence="2">cv. Jeju island</strain>
        <tissue evidence="1">Leaf</tissue>
    </source>
</reference>
<evidence type="ECO:0000313" key="1">
    <source>
        <dbReference type="EMBL" id="PQM32953.1"/>
    </source>
</evidence>
<sequence>MADNNVSDHSMMQIKDEDKDDVIAENNGNKATLIEDRNDVKLIVSSIRRKLHQNPPSTARSSIFRIPNVLRRHNEKAFVPNLVSIGPFQHGKKNLKVMQEFKL</sequence>
<comment type="caution">
    <text evidence="1">The sequence shown here is derived from an EMBL/GenBank/DDBJ whole genome shotgun (WGS) entry which is preliminary data.</text>
</comment>
<organism evidence="1 2">
    <name type="scientific">Prunus yedoensis var. nudiflora</name>
    <dbReference type="NCBI Taxonomy" id="2094558"/>
    <lineage>
        <taxon>Eukaryota</taxon>
        <taxon>Viridiplantae</taxon>
        <taxon>Streptophyta</taxon>
        <taxon>Embryophyta</taxon>
        <taxon>Tracheophyta</taxon>
        <taxon>Spermatophyta</taxon>
        <taxon>Magnoliopsida</taxon>
        <taxon>eudicotyledons</taxon>
        <taxon>Gunneridae</taxon>
        <taxon>Pentapetalae</taxon>
        <taxon>rosids</taxon>
        <taxon>fabids</taxon>
        <taxon>Rosales</taxon>
        <taxon>Rosaceae</taxon>
        <taxon>Amygdaloideae</taxon>
        <taxon>Amygdaleae</taxon>
        <taxon>Prunus</taxon>
    </lineage>
</organism>
<gene>
    <name evidence="1" type="ORF">Pyn_26009</name>
</gene>